<keyword evidence="1" id="KW-0812">Transmembrane</keyword>
<keyword evidence="1" id="KW-1133">Transmembrane helix</keyword>
<keyword evidence="3" id="KW-1185">Reference proteome</keyword>
<evidence type="ECO:0000313" key="2">
    <source>
        <dbReference type="EMBL" id="CAA7049852.1"/>
    </source>
</evidence>
<dbReference type="EMBL" id="CACVBM020001429">
    <property type="protein sequence ID" value="CAA7049852.1"/>
    <property type="molecule type" value="Genomic_DNA"/>
</dbReference>
<evidence type="ECO:0000256" key="1">
    <source>
        <dbReference type="SAM" id="Phobius"/>
    </source>
</evidence>
<protein>
    <submittedName>
        <fullName evidence="2">Uncharacterized protein</fullName>
    </submittedName>
</protein>
<evidence type="ECO:0000313" key="3">
    <source>
        <dbReference type="Proteomes" id="UP000467841"/>
    </source>
</evidence>
<comment type="caution">
    <text evidence="2">The sequence shown here is derived from an EMBL/GenBank/DDBJ whole genome shotgun (WGS) entry which is preliminary data.</text>
</comment>
<dbReference type="OrthoDB" id="5792673at2759"/>
<keyword evidence="1" id="KW-0472">Membrane</keyword>
<organism evidence="2 3">
    <name type="scientific">Microthlaspi erraticum</name>
    <dbReference type="NCBI Taxonomy" id="1685480"/>
    <lineage>
        <taxon>Eukaryota</taxon>
        <taxon>Viridiplantae</taxon>
        <taxon>Streptophyta</taxon>
        <taxon>Embryophyta</taxon>
        <taxon>Tracheophyta</taxon>
        <taxon>Spermatophyta</taxon>
        <taxon>Magnoliopsida</taxon>
        <taxon>eudicotyledons</taxon>
        <taxon>Gunneridae</taxon>
        <taxon>Pentapetalae</taxon>
        <taxon>rosids</taxon>
        <taxon>malvids</taxon>
        <taxon>Brassicales</taxon>
        <taxon>Brassicaceae</taxon>
        <taxon>Coluteocarpeae</taxon>
        <taxon>Microthlaspi</taxon>
    </lineage>
</organism>
<proteinExistence type="predicted"/>
<gene>
    <name evidence="2" type="ORF">MERR_LOCUS37087</name>
</gene>
<accession>A0A6D2K6H0</accession>
<name>A0A6D2K6H0_9BRAS</name>
<dbReference type="AlphaFoldDB" id="A0A6D2K6H0"/>
<reference evidence="2" key="1">
    <citation type="submission" date="2020-01" db="EMBL/GenBank/DDBJ databases">
        <authorList>
            <person name="Mishra B."/>
        </authorList>
    </citation>
    <scope>NUCLEOTIDE SEQUENCE [LARGE SCALE GENOMIC DNA]</scope>
</reference>
<sequence>MRQNKTTKVLSPRDRVLKALRSFKLLYNKLDRDKEVRSGESKTAIDCNTWTILKSDGMQVNAEKMIGFGAVPGMEMSFSRKIASSISLLYELGRRGFREVAAYLLLLANVPPTVHCVSNVNGKVKGNKPREKKLVSKIASYASLKLCLFTCMYLMTKQFCPCVTRLL</sequence>
<dbReference type="Proteomes" id="UP000467841">
    <property type="component" value="Unassembled WGS sequence"/>
</dbReference>
<feature type="transmembrane region" description="Helical" evidence="1">
    <location>
        <begin position="138"/>
        <end position="156"/>
    </location>
</feature>